<sequence length="351" mass="38737">MTCGGKPSGISASQRPRTLSKCETAIDPVLAREEGRMEAIDRGDGGGCKEEEWWGWLWIVFSKLDGRSLASCCCVSRAWQQAAGQEELWRGLCAAAWPGLALSDCGEKAVSVAGGYRRFYGIRMSAAAQLGGGGGRSSRSNPRLRLRELVFFLDVHYRDSPVCSMARGGDTLKRMFQAAAAPPELHDHLDNDDEDQGTFRFVVEIPTSTGASDVDAHQRPTDGNVDCAVWVGNSGSNRWSKKEIRDFTISWAVMVRGSPKVFQILCSRQPGQVVGNTCNYSERLPIHSCCCCLSETNHVAEVDLYFSADGGGLFLRELRCSILNTDCWRYFTQVQALQYLQHALLHDCQFS</sequence>
<dbReference type="PANTHER" id="PTHR12874:SF9">
    <property type="entry name" value="F-BOX ONLY PROTEIN 48"/>
    <property type="match status" value="1"/>
</dbReference>
<evidence type="ECO:0000259" key="1">
    <source>
        <dbReference type="Pfam" id="PF12937"/>
    </source>
</evidence>
<dbReference type="AlphaFoldDB" id="D8TAG8"/>
<evidence type="ECO:0000313" key="2">
    <source>
        <dbReference type="EMBL" id="EFJ06318.1"/>
    </source>
</evidence>
<feature type="domain" description="F-box" evidence="1">
    <location>
        <begin position="60"/>
        <end position="93"/>
    </location>
</feature>
<name>D8TAG8_SELML</name>
<dbReference type="HOGENOM" id="CLU_790838_0_0_1"/>
<dbReference type="Pfam" id="PF12937">
    <property type="entry name" value="F-box-like"/>
    <property type="match status" value="1"/>
</dbReference>
<protein>
    <recommendedName>
        <fullName evidence="1">F-box domain-containing protein</fullName>
    </recommendedName>
</protein>
<dbReference type="PANTHER" id="PTHR12874">
    <property type="entry name" value="F-BOX ONLY PROTEIN 48-RELATED"/>
    <property type="match status" value="1"/>
</dbReference>
<dbReference type="Gramene" id="EFJ06318">
    <property type="protein sequence ID" value="EFJ06318"/>
    <property type="gene ID" value="SELMODRAFT_430772"/>
</dbReference>
<organism evidence="3">
    <name type="scientific">Selaginella moellendorffii</name>
    <name type="common">Spikemoss</name>
    <dbReference type="NCBI Taxonomy" id="88036"/>
    <lineage>
        <taxon>Eukaryota</taxon>
        <taxon>Viridiplantae</taxon>
        <taxon>Streptophyta</taxon>
        <taxon>Embryophyta</taxon>
        <taxon>Tracheophyta</taxon>
        <taxon>Lycopodiopsida</taxon>
        <taxon>Selaginellales</taxon>
        <taxon>Selaginellaceae</taxon>
        <taxon>Selaginella</taxon>
    </lineage>
</organism>
<reference evidence="2 3" key="1">
    <citation type="journal article" date="2011" name="Science">
        <title>The Selaginella genome identifies genetic changes associated with the evolution of vascular plants.</title>
        <authorList>
            <person name="Banks J.A."/>
            <person name="Nishiyama T."/>
            <person name="Hasebe M."/>
            <person name="Bowman J.L."/>
            <person name="Gribskov M."/>
            <person name="dePamphilis C."/>
            <person name="Albert V.A."/>
            <person name="Aono N."/>
            <person name="Aoyama T."/>
            <person name="Ambrose B.A."/>
            <person name="Ashton N.W."/>
            <person name="Axtell M.J."/>
            <person name="Barker E."/>
            <person name="Barker M.S."/>
            <person name="Bennetzen J.L."/>
            <person name="Bonawitz N.D."/>
            <person name="Chapple C."/>
            <person name="Cheng C."/>
            <person name="Correa L.G."/>
            <person name="Dacre M."/>
            <person name="DeBarry J."/>
            <person name="Dreyer I."/>
            <person name="Elias M."/>
            <person name="Engstrom E.M."/>
            <person name="Estelle M."/>
            <person name="Feng L."/>
            <person name="Finet C."/>
            <person name="Floyd S.K."/>
            <person name="Frommer W.B."/>
            <person name="Fujita T."/>
            <person name="Gramzow L."/>
            <person name="Gutensohn M."/>
            <person name="Harholt J."/>
            <person name="Hattori M."/>
            <person name="Heyl A."/>
            <person name="Hirai T."/>
            <person name="Hiwatashi Y."/>
            <person name="Ishikawa M."/>
            <person name="Iwata M."/>
            <person name="Karol K.G."/>
            <person name="Koehler B."/>
            <person name="Kolukisaoglu U."/>
            <person name="Kubo M."/>
            <person name="Kurata T."/>
            <person name="Lalonde S."/>
            <person name="Li K."/>
            <person name="Li Y."/>
            <person name="Litt A."/>
            <person name="Lyons E."/>
            <person name="Manning G."/>
            <person name="Maruyama T."/>
            <person name="Michael T.P."/>
            <person name="Mikami K."/>
            <person name="Miyazaki S."/>
            <person name="Morinaga S."/>
            <person name="Murata T."/>
            <person name="Mueller-Roeber B."/>
            <person name="Nelson D.R."/>
            <person name="Obara M."/>
            <person name="Oguri Y."/>
            <person name="Olmstead R.G."/>
            <person name="Onodera N."/>
            <person name="Petersen B.L."/>
            <person name="Pils B."/>
            <person name="Prigge M."/>
            <person name="Rensing S.A."/>
            <person name="Riano-Pachon D.M."/>
            <person name="Roberts A.W."/>
            <person name="Sato Y."/>
            <person name="Scheller H.V."/>
            <person name="Schulz B."/>
            <person name="Schulz C."/>
            <person name="Shakirov E.V."/>
            <person name="Shibagaki N."/>
            <person name="Shinohara N."/>
            <person name="Shippen D.E."/>
            <person name="Soerensen I."/>
            <person name="Sotooka R."/>
            <person name="Sugimoto N."/>
            <person name="Sugita M."/>
            <person name="Sumikawa N."/>
            <person name="Tanurdzic M."/>
            <person name="Theissen G."/>
            <person name="Ulvskov P."/>
            <person name="Wakazuki S."/>
            <person name="Weng J.K."/>
            <person name="Willats W.W."/>
            <person name="Wipf D."/>
            <person name="Wolf P.G."/>
            <person name="Yang L."/>
            <person name="Zimmer A.D."/>
            <person name="Zhu Q."/>
            <person name="Mitros T."/>
            <person name="Hellsten U."/>
            <person name="Loque D."/>
            <person name="Otillar R."/>
            <person name="Salamov A."/>
            <person name="Schmutz J."/>
            <person name="Shapiro H."/>
            <person name="Lindquist E."/>
            <person name="Lucas S."/>
            <person name="Rokhsar D."/>
            <person name="Grigoriev I.V."/>
        </authorList>
    </citation>
    <scope>NUCLEOTIDE SEQUENCE [LARGE SCALE GENOMIC DNA]</scope>
</reference>
<dbReference type="InParanoid" id="D8TAG8"/>
<dbReference type="InterPro" id="IPR036047">
    <property type="entry name" value="F-box-like_dom_sf"/>
</dbReference>
<dbReference type="GO" id="GO:0031146">
    <property type="term" value="P:SCF-dependent proteasomal ubiquitin-dependent protein catabolic process"/>
    <property type="evidence" value="ECO:0000318"/>
    <property type="project" value="GO_Central"/>
</dbReference>
<proteinExistence type="predicted"/>
<accession>D8TAG8</accession>
<dbReference type="GO" id="GO:0019005">
    <property type="term" value="C:SCF ubiquitin ligase complex"/>
    <property type="evidence" value="ECO:0000318"/>
    <property type="project" value="GO_Central"/>
</dbReference>
<dbReference type="Gene3D" id="1.20.1280.50">
    <property type="match status" value="1"/>
</dbReference>
<dbReference type="SUPFAM" id="SSF81383">
    <property type="entry name" value="F-box domain"/>
    <property type="match status" value="1"/>
</dbReference>
<dbReference type="GO" id="GO:0005737">
    <property type="term" value="C:cytoplasm"/>
    <property type="evidence" value="ECO:0000318"/>
    <property type="project" value="GO_Central"/>
</dbReference>
<gene>
    <name evidence="2" type="ORF">SELMODRAFT_430772</name>
</gene>
<dbReference type="EMBL" id="GL377703">
    <property type="protein sequence ID" value="EFJ06318.1"/>
    <property type="molecule type" value="Genomic_DNA"/>
</dbReference>
<dbReference type="OMA" id="GALHMED"/>
<dbReference type="Proteomes" id="UP000001514">
    <property type="component" value="Unassembled WGS sequence"/>
</dbReference>
<dbReference type="InterPro" id="IPR001810">
    <property type="entry name" value="F-box_dom"/>
</dbReference>
<keyword evidence="3" id="KW-1185">Reference proteome</keyword>
<evidence type="ECO:0000313" key="3">
    <source>
        <dbReference type="Proteomes" id="UP000001514"/>
    </source>
</evidence>
<dbReference type="KEGG" id="smo:SELMODRAFT_430772"/>